<dbReference type="OMA" id="TYANTWQ"/>
<dbReference type="InterPro" id="IPR033446">
    <property type="entry name" value="ZCCHC24_Znf-3CxxC"/>
</dbReference>
<feature type="domain" description="Zinc finger" evidence="1">
    <location>
        <begin position="7"/>
        <end position="46"/>
    </location>
</feature>
<accession>A0A1X7V0S7</accession>
<dbReference type="Pfam" id="PF17180">
    <property type="entry name" value="Zn_ribbon_3CxxC_2"/>
    <property type="match status" value="1"/>
</dbReference>
<name>A0A1X7V0S7_AMPQE</name>
<dbReference type="EnsemblMetazoa" id="Aqu2.1.33556_001">
    <property type="protein sequence ID" value="Aqu2.1.33556_001"/>
    <property type="gene ID" value="Aqu2.1.33556"/>
</dbReference>
<reference evidence="2" key="1">
    <citation type="submission" date="2017-05" db="UniProtKB">
        <authorList>
            <consortium name="EnsemblMetazoa"/>
        </authorList>
    </citation>
    <scope>IDENTIFICATION</scope>
</reference>
<sequence>TPYQGKKRAFGEFECYCSNTWSSAYTYANTWQKCEVCKRKIYPYRQVKSHLYLCYDI</sequence>
<dbReference type="STRING" id="400682.A0A1X7V0S7"/>
<dbReference type="InParanoid" id="A0A1X7V0S7"/>
<dbReference type="AlphaFoldDB" id="A0A1X7V0S7"/>
<proteinExistence type="predicted"/>
<protein>
    <recommendedName>
        <fullName evidence="1">Zinc finger domain-containing protein</fullName>
    </recommendedName>
</protein>
<evidence type="ECO:0000259" key="1">
    <source>
        <dbReference type="Pfam" id="PF17180"/>
    </source>
</evidence>
<organism evidence="2">
    <name type="scientific">Amphimedon queenslandica</name>
    <name type="common">Sponge</name>
    <dbReference type="NCBI Taxonomy" id="400682"/>
    <lineage>
        <taxon>Eukaryota</taxon>
        <taxon>Metazoa</taxon>
        <taxon>Porifera</taxon>
        <taxon>Demospongiae</taxon>
        <taxon>Heteroscleromorpha</taxon>
        <taxon>Haplosclerida</taxon>
        <taxon>Niphatidae</taxon>
        <taxon>Amphimedon</taxon>
    </lineage>
</organism>
<evidence type="ECO:0000313" key="2">
    <source>
        <dbReference type="EnsemblMetazoa" id="Aqu2.1.33556_001"/>
    </source>
</evidence>